<dbReference type="SUPFAM" id="SSF54236">
    <property type="entry name" value="Ubiquitin-like"/>
    <property type="match status" value="1"/>
</dbReference>
<dbReference type="PROSITE" id="PS51546">
    <property type="entry name" value="PI3K_RBD"/>
    <property type="match status" value="1"/>
</dbReference>
<evidence type="ECO:0000313" key="12">
    <source>
        <dbReference type="Proteomes" id="UP000762676"/>
    </source>
</evidence>
<dbReference type="PANTHER" id="PTHR10048">
    <property type="entry name" value="PHOSPHATIDYLINOSITOL KINASE"/>
    <property type="match status" value="1"/>
</dbReference>
<dbReference type="InterPro" id="IPR000341">
    <property type="entry name" value="PI3K_Ras-bd_dom"/>
</dbReference>
<organism evidence="11 12">
    <name type="scientific">Elysia marginata</name>
    <dbReference type="NCBI Taxonomy" id="1093978"/>
    <lineage>
        <taxon>Eukaryota</taxon>
        <taxon>Metazoa</taxon>
        <taxon>Spiralia</taxon>
        <taxon>Lophotrochozoa</taxon>
        <taxon>Mollusca</taxon>
        <taxon>Gastropoda</taxon>
        <taxon>Heterobranchia</taxon>
        <taxon>Euthyneura</taxon>
        <taxon>Panpulmonata</taxon>
        <taxon>Sacoglossa</taxon>
        <taxon>Placobranchoidea</taxon>
        <taxon>Plakobranchidae</taxon>
        <taxon>Elysia</taxon>
    </lineage>
</organism>
<feature type="region of interest" description="Disordered" evidence="6">
    <location>
        <begin position="484"/>
        <end position="516"/>
    </location>
</feature>
<keyword evidence="4" id="KW-0067">ATP-binding</keyword>
<feature type="non-terminal residue" evidence="11">
    <location>
        <position position="1341"/>
    </location>
</feature>
<feature type="domain" description="PIK helical" evidence="8">
    <location>
        <begin position="958"/>
        <end position="1132"/>
    </location>
</feature>
<keyword evidence="3" id="KW-0418">Kinase</keyword>
<evidence type="ECO:0000256" key="2">
    <source>
        <dbReference type="ARBA" id="ARBA00022741"/>
    </source>
</evidence>
<dbReference type="PROSITE" id="PS51547">
    <property type="entry name" value="C2_PI3K"/>
    <property type="match status" value="1"/>
</dbReference>
<dbReference type="SMART" id="SM00145">
    <property type="entry name" value="PI3Ka"/>
    <property type="match status" value="1"/>
</dbReference>
<dbReference type="Proteomes" id="UP000762676">
    <property type="component" value="Unassembled WGS sequence"/>
</dbReference>
<protein>
    <submittedName>
        <fullName evidence="11">Phosphatidylinositol 4-phosphate 3-kinase C2 domain-containing subunit alpha-like</fullName>
    </submittedName>
</protein>
<keyword evidence="1" id="KW-0808">Transferase</keyword>
<feature type="compositionally biased region" description="Polar residues" evidence="6">
    <location>
        <begin position="83"/>
        <end position="99"/>
    </location>
</feature>
<dbReference type="Pfam" id="PF00792">
    <property type="entry name" value="PI3K_C2"/>
    <property type="match status" value="1"/>
</dbReference>
<dbReference type="GO" id="GO:0016303">
    <property type="term" value="F:1-phosphatidylinositol-3-kinase activity"/>
    <property type="evidence" value="ECO:0007669"/>
    <property type="project" value="TreeGrafter"/>
</dbReference>
<gene>
    <name evidence="11" type="ORF">ElyMa_003408800</name>
</gene>
<feature type="compositionally biased region" description="Pro residues" evidence="6">
    <location>
        <begin position="48"/>
        <end position="58"/>
    </location>
</feature>
<dbReference type="InterPro" id="IPR016024">
    <property type="entry name" value="ARM-type_fold"/>
</dbReference>
<feature type="region of interest" description="Disordered" evidence="6">
    <location>
        <begin position="376"/>
        <end position="397"/>
    </location>
</feature>
<dbReference type="GO" id="GO:0016477">
    <property type="term" value="P:cell migration"/>
    <property type="evidence" value="ECO:0007669"/>
    <property type="project" value="TreeGrafter"/>
</dbReference>
<dbReference type="InterPro" id="IPR011009">
    <property type="entry name" value="Kinase-like_dom_sf"/>
</dbReference>
<name>A0AAV4JN98_9GAST</name>
<dbReference type="PROSITE" id="PS51545">
    <property type="entry name" value="PIK_HELICAL"/>
    <property type="match status" value="1"/>
</dbReference>
<dbReference type="Pfam" id="PF00794">
    <property type="entry name" value="PI3K_rbd"/>
    <property type="match status" value="1"/>
</dbReference>
<comment type="caution">
    <text evidence="11">The sequence shown here is derived from an EMBL/GenBank/DDBJ whole genome shotgun (WGS) entry which is preliminary data.</text>
</comment>
<dbReference type="InterPro" id="IPR015433">
    <property type="entry name" value="PI3/4_kinase"/>
</dbReference>
<dbReference type="GO" id="GO:0043491">
    <property type="term" value="P:phosphatidylinositol 3-kinase/protein kinase B signal transduction"/>
    <property type="evidence" value="ECO:0007669"/>
    <property type="project" value="TreeGrafter"/>
</dbReference>
<dbReference type="Gene3D" id="3.10.20.770">
    <property type="match status" value="1"/>
</dbReference>
<evidence type="ECO:0000259" key="9">
    <source>
        <dbReference type="PROSITE" id="PS51546"/>
    </source>
</evidence>
<dbReference type="SMART" id="SM00146">
    <property type="entry name" value="PI3Kc"/>
    <property type="match status" value="1"/>
</dbReference>
<dbReference type="PROSITE" id="PS50290">
    <property type="entry name" value="PI3_4_KINASE_3"/>
    <property type="match status" value="1"/>
</dbReference>
<dbReference type="PANTHER" id="PTHR10048:SF14">
    <property type="entry name" value="LD28067P"/>
    <property type="match status" value="1"/>
</dbReference>
<dbReference type="InterPro" id="IPR001263">
    <property type="entry name" value="PI3K_accessory_dom"/>
</dbReference>
<evidence type="ECO:0000256" key="3">
    <source>
        <dbReference type="ARBA" id="ARBA00022777"/>
    </source>
</evidence>
<dbReference type="InterPro" id="IPR036940">
    <property type="entry name" value="PI3/4_kinase_cat_sf"/>
</dbReference>
<dbReference type="GO" id="GO:0005524">
    <property type="term" value="F:ATP binding"/>
    <property type="evidence" value="ECO:0007669"/>
    <property type="project" value="UniProtKB-KW"/>
</dbReference>
<dbReference type="Gene3D" id="1.10.1070.11">
    <property type="entry name" value="Phosphatidylinositol 3-/4-kinase, catalytic domain"/>
    <property type="match status" value="1"/>
</dbReference>
<evidence type="ECO:0000256" key="1">
    <source>
        <dbReference type="ARBA" id="ARBA00022679"/>
    </source>
</evidence>
<accession>A0AAV4JN98</accession>
<feature type="compositionally biased region" description="Low complexity" evidence="6">
    <location>
        <begin position="71"/>
        <end position="80"/>
    </location>
</feature>
<feature type="compositionally biased region" description="Basic and acidic residues" evidence="6">
    <location>
        <begin position="376"/>
        <end position="394"/>
    </location>
</feature>
<dbReference type="GO" id="GO:0005942">
    <property type="term" value="C:phosphatidylinositol 3-kinase complex"/>
    <property type="evidence" value="ECO:0007669"/>
    <property type="project" value="TreeGrafter"/>
</dbReference>
<dbReference type="InterPro" id="IPR000403">
    <property type="entry name" value="PI3/4_kinase_cat_dom"/>
</dbReference>
<dbReference type="SMART" id="SM00144">
    <property type="entry name" value="PI3K_rbd"/>
    <property type="match status" value="1"/>
</dbReference>
<proteinExistence type="inferred from homology"/>
<reference evidence="11 12" key="1">
    <citation type="journal article" date="2021" name="Elife">
        <title>Chloroplast acquisition without the gene transfer in kleptoplastic sea slugs, Plakobranchus ocellatus.</title>
        <authorList>
            <person name="Maeda T."/>
            <person name="Takahashi S."/>
            <person name="Yoshida T."/>
            <person name="Shimamura S."/>
            <person name="Takaki Y."/>
            <person name="Nagai Y."/>
            <person name="Toyoda A."/>
            <person name="Suzuki Y."/>
            <person name="Arimoto A."/>
            <person name="Ishii H."/>
            <person name="Satoh N."/>
            <person name="Nishiyama T."/>
            <person name="Hasebe M."/>
            <person name="Maruyama T."/>
            <person name="Minagawa J."/>
            <person name="Obokata J."/>
            <person name="Shigenobu S."/>
        </authorList>
    </citation>
    <scope>NUCLEOTIDE SEQUENCE [LARGE SCALE GENOMIC DNA]</scope>
</reference>
<dbReference type="InterPro" id="IPR042236">
    <property type="entry name" value="PI3K_accessory_sf"/>
</dbReference>
<evidence type="ECO:0000259" key="7">
    <source>
        <dbReference type="PROSITE" id="PS50290"/>
    </source>
</evidence>
<evidence type="ECO:0000256" key="6">
    <source>
        <dbReference type="SAM" id="MobiDB-lite"/>
    </source>
</evidence>
<dbReference type="Pfam" id="PF00454">
    <property type="entry name" value="PI3_PI4_kinase"/>
    <property type="match status" value="1"/>
</dbReference>
<dbReference type="GO" id="GO:0005886">
    <property type="term" value="C:plasma membrane"/>
    <property type="evidence" value="ECO:0007669"/>
    <property type="project" value="TreeGrafter"/>
</dbReference>
<evidence type="ECO:0000256" key="5">
    <source>
        <dbReference type="PROSITE-ProRule" id="PRU00880"/>
    </source>
</evidence>
<feature type="domain" description="C2 PI3K-type" evidence="10">
    <location>
        <begin position="755"/>
        <end position="954"/>
    </location>
</feature>
<dbReference type="Pfam" id="PF00613">
    <property type="entry name" value="PI3Ka"/>
    <property type="match status" value="1"/>
</dbReference>
<evidence type="ECO:0000259" key="10">
    <source>
        <dbReference type="PROSITE" id="PS51547"/>
    </source>
</evidence>
<comment type="similarity">
    <text evidence="5">Belongs to the PI3/PI4-kinase family.</text>
</comment>
<dbReference type="PROSITE" id="PS00916">
    <property type="entry name" value="PI3_4_KINASE_2"/>
    <property type="match status" value="1"/>
</dbReference>
<keyword evidence="12" id="KW-1185">Reference proteome</keyword>
<dbReference type="GO" id="GO:0005737">
    <property type="term" value="C:cytoplasm"/>
    <property type="evidence" value="ECO:0007669"/>
    <property type="project" value="TreeGrafter"/>
</dbReference>
<sequence>MASDKGRESPIQGLRPPPVAAPRNRRSPLSYSRSTGGNASSEPIPEGRQPPPIPPRPQSHPASVDGEKNGRGVNTNGNRGLMKSNSMYTKDNLESSQLHSGDHRNSLPEGKAVPFFHPDLEGVNFSKSTPSPTLPEVKYPDISHAFRELKNSSTVPSRPPPPPPTYNMRPSAVSANGATVMQQMHAVGIPMYPNISQNHGSQALWNNPNFPGSVSGAGTPSMPPAAYHYHQTGYRPPSGSYGMNILPYPPYSNSGPPAQAEGSGSRFYPQNSQHNFAGPQAQGCNYLSAAYDSKPLAFNAFTPSQSVLPYNNSAVFPPAPNTYDSENPIVVAGFGEGSVSPPPDVDGSRDLINLGFPEKEYLSLSQFDPLYSRGRKESVSVLDDDRPSTERRGSEISFSFGEAFPNVRQNSHSPEASSAYGSHNDESIWTIAPGKPKHTHEFSGPIGFEAFDFDAHGHSKFGCSEEEFMNIGAGDATGFVSPAYDTPAAKTSRKSSKSRKSPEIPPRPPSWITPESKRYEHLRKRTFIDAESESFCQMVADLKKKYQSSDEKTNQGYLVNQMRECHISAIQIKVTVHTMLTPEPVIFTCNTNALVEHVISHVLYTVSPGETQVNTNNFVLKVFDRTEYLCNDLPLAKFDYTQTCLKMDEDIVLELIKIEDVVRPFMRTHDDDMQMLYFPKEYINADGTALSQDALGVFLETFYHEVEALLQHFSKADAGSYRTQGVLQTTKAICVNLARVETVEISKAIDLVQKCVAELLNPSSSSQQLFGSSETQDKDTQDAIKFDTYKMVCSLYHGTKRIIPDISTSLKPLTTGLCERIYWDEWLQFDNTFLCTLPRESRLCLMLCGVKTSAATGKAPGPADKGDKAGNVADSGQVTEGNKIIMPLGAAAVQLFNEKGYLNQGPQLVPLLMGAKSDPIMPSCKTLLPDAVLLQLSLPDFERTIFFPEPLNSPESPSRSFDDLTPKIRTLVQRVMEKDSCATLDAEELEMLWTHRHYMRDHPHLLPRILQAAHSWDWATLSEIYSLLRSWKSLHPMQAFELLLPQFPDLRVRQFAADSLNKIPSDELVDFLPQMIQSCSYFTSNAFPLKLVFKNSNPKADAHYVIYKVGDDLRQDMLTMQMVRIMESLWLQQGLDLKMITFACLATGPKKGIIELITESETLRKIQGFGGVTGSFKDRLIKEWLQKNNPTELEYKKAVENFTASCAGYCVATYVLGVGDRHNDNIMLKQSGHMFHIDFGKFLGDSQMFGNFKRDRVPFVLTSDMAYVINDGGKQGHRFQHFVDLCCQAFNILRRHADLFRSLFILMARSGIPGVTERAVQYVQTALLPGLSEAQATATFT</sequence>
<dbReference type="EMBL" id="BMAT01007015">
    <property type="protein sequence ID" value="GFS24169.1"/>
    <property type="molecule type" value="Genomic_DNA"/>
</dbReference>
<dbReference type="InterPro" id="IPR018936">
    <property type="entry name" value="PI3/4_kinase_CS"/>
</dbReference>
<dbReference type="SUPFAM" id="SSF48371">
    <property type="entry name" value="ARM repeat"/>
    <property type="match status" value="1"/>
</dbReference>
<dbReference type="InterPro" id="IPR002420">
    <property type="entry name" value="PI3K-type_C2_dom"/>
</dbReference>
<dbReference type="GO" id="GO:0048015">
    <property type="term" value="P:phosphatidylinositol-mediated signaling"/>
    <property type="evidence" value="ECO:0007669"/>
    <property type="project" value="TreeGrafter"/>
</dbReference>
<feature type="compositionally biased region" description="Polar residues" evidence="6">
    <location>
        <begin position="29"/>
        <end position="40"/>
    </location>
</feature>
<dbReference type="SUPFAM" id="SSF49562">
    <property type="entry name" value="C2 domain (Calcium/lipid-binding domain, CaLB)"/>
    <property type="match status" value="1"/>
</dbReference>
<feature type="region of interest" description="Disordered" evidence="6">
    <location>
        <begin position="1"/>
        <end position="107"/>
    </location>
</feature>
<keyword evidence="2" id="KW-0547">Nucleotide-binding</keyword>
<dbReference type="SUPFAM" id="SSF56112">
    <property type="entry name" value="Protein kinase-like (PK-like)"/>
    <property type="match status" value="1"/>
</dbReference>
<dbReference type="FunFam" id="1.10.1070.11:FF:000001">
    <property type="entry name" value="Phosphatidylinositol 4,5-bisphosphate 3-kinase catalytic subunit"/>
    <property type="match status" value="1"/>
</dbReference>
<dbReference type="Gene3D" id="2.60.40.150">
    <property type="entry name" value="C2 domain"/>
    <property type="match status" value="1"/>
</dbReference>
<evidence type="ECO:0000256" key="4">
    <source>
        <dbReference type="ARBA" id="ARBA00022840"/>
    </source>
</evidence>
<evidence type="ECO:0000313" key="11">
    <source>
        <dbReference type="EMBL" id="GFS24169.1"/>
    </source>
</evidence>
<feature type="domain" description="PI3K/PI4K catalytic" evidence="7">
    <location>
        <begin position="1075"/>
        <end position="1341"/>
    </location>
</feature>
<dbReference type="Gene3D" id="1.25.40.70">
    <property type="entry name" value="Phosphatidylinositol 3-kinase, accessory domain (PIK)"/>
    <property type="match status" value="1"/>
</dbReference>
<dbReference type="InterPro" id="IPR035892">
    <property type="entry name" value="C2_domain_sf"/>
</dbReference>
<dbReference type="InterPro" id="IPR029071">
    <property type="entry name" value="Ubiquitin-like_domsf"/>
</dbReference>
<dbReference type="GO" id="GO:0035005">
    <property type="term" value="F:1-phosphatidylinositol-4-phosphate 3-kinase activity"/>
    <property type="evidence" value="ECO:0007669"/>
    <property type="project" value="TreeGrafter"/>
</dbReference>
<evidence type="ECO:0000259" key="8">
    <source>
        <dbReference type="PROSITE" id="PS51545"/>
    </source>
</evidence>
<feature type="domain" description="PI3K-RBD" evidence="9">
    <location>
        <begin position="569"/>
        <end position="657"/>
    </location>
</feature>